<dbReference type="GeneID" id="64664719"/>
<proteinExistence type="predicted"/>
<dbReference type="Proteomes" id="UP001195769">
    <property type="component" value="Unassembled WGS sequence"/>
</dbReference>
<name>A0AAD4DYT6_9AGAM</name>
<evidence type="ECO:0000313" key="1">
    <source>
        <dbReference type="EMBL" id="KAG1896633.1"/>
    </source>
</evidence>
<evidence type="ECO:0000313" key="2">
    <source>
        <dbReference type="Proteomes" id="UP001195769"/>
    </source>
</evidence>
<dbReference type="AlphaFoldDB" id="A0AAD4DYT6"/>
<organism evidence="1 2">
    <name type="scientific">Suillus fuscotomentosus</name>
    <dbReference type="NCBI Taxonomy" id="1912939"/>
    <lineage>
        <taxon>Eukaryota</taxon>
        <taxon>Fungi</taxon>
        <taxon>Dikarya</taxon>
        <taxon>Basidiomycota</taxon>
        <taxon>Agaricomycotina</taxon>
        <taxon>Agaricomycetes</taxon>
        <taxon>Agaricomycetidae</taxon>
        <taxon>Boletales</taxon>
        <taxon>Suillineae</taxon>
        <taxon>Suillaceae</taxon>
        <taxon>Suillus</taxon>
    </lineage>
</organism>
<comment type="caution">
    <text evidence="1">The sequence shown here is derived from an EMBL/GenBank/DDBJ whole genome shotgun (WGS) entry which is preliminary data.</text>
</comment>
<gene>
    <name evidence="1" type="ORF">F5891DRAFT_1280496</name>
</gene>
<keyword evidence="2" id="KW-1185">Reference proteome</keyword>
<accession>A0AAD4DYT6</accession>
<dbReference type="RefSeq" id="XP_041222209.1">
    <property type="nucleotide sequence ID" value="XM_041370421.1"/>
</dbReference>
<sequence>MGMGMGQSLEYPLPAWGCSDWVEALSGKVVRCLFQCATTTTRTLLPPLMPSSYPPSHSSCLVPPSTLLALSSVLRIRPSHVSIRRHALGMCTKHWWLLGSGGGRYTHHGYTPTPIPIPMSTGTYPWRVRVWVGLETPASLPVWIPTGRQLGVSDPISSLLAHFAASPAILETPTSSHLSAYAAGGGRLVSLTKRKFLLVCNSIWAPHGLPRISGDCFRIGGTTELLLRNVPPHIVKVMGRWSWNTLLLCMQSSWAQNCPLFLLVLLATALRTCDRPRRLFLGGARCSPAFWFCCPFVGSRRILCPVMVLGGLCGLLTVHP</sequence>
<dbReference type="EMBL" id="JABBWK010000053">
    <property type="protein sequence ID" value="KAG1896633.1"/>
    <property type="molecule type" value="Genomic_DNA"/>
</dbReference>
<reference evidence="1" key="1">
    <citation type="journal article" date="2020" name="New Phytol.">
        <title>Comparative genomics reveals dynamic genome evolution in host specialist ectomycorrhizal fungi.</title>
        <authorList>
            <person name="Lofgren L.A."/>
            <person name="Nguyen N.H."/>
            <person name="Vilgalys R."/>
            <person name="Ruytinx J."/>
            <person name="Liao H.L."/>
            <person name="Branco S."/>
            <person name="Kuo A."/>
            <person name="LaButti K."/>
            <person name="Lipzen A."/>
            <person name="Andreopoulos W."/>
            <person name="Pangilinan J."/>
            <person name="Riley R."/>
            <person name="Hundley H."/>
            <person name="Na H."/>
            <person name="Barry K."/>
            <person name="Grigoriev I.V."/>
            <person name="Stajich J.E."/>
            <person name="Kennedy P.G."/>
        </authorList>
    </citation>
    <scope>NUCLEOTIDE SEQUENCE</scope>
    <source>
        <strain evidence="1">FC203</strain>
    </source>
</reference>
<protein>
    <submittedName>
        <fullName evidence="1">Uncharacterized protein</fullName>
    </submittedName>
</protein>